<gene>
    <name evidence="6" type="ORF">J2Z22_002176</name>
</gene>
<feature type="transmembrane region" description="Helical" evidence="5">
    <location>
        <begin position="25"/>
        <end position="42"/>
    </location>
</feature>
<dbReference type="InterPro" id="IPR006043">
    <property type="entry name" value="NCS2"/>
</dbReference>
<evidence type="ECO:0000256" key="3">
    <source>
        <dbReference type="ARBA" id="ARBA00022989"/>
    </source>
</evidence>
<evidence type="ECO:0000256" key="2">
    <source>
        <dbReference type="ARBA" id="ARBA00022692"/>
    </source>
</evidence>
<dbReference type="Proteomes" id="UP001248709">
    <property type="component" value="Unassembled WGS sequence"/>
</dbReference>
<evidence type="ECO:0000256" key="1">
    <source>
        <dbReference type="ARBA" id="ARBA00004141"/>
    </source>
</evidence>
<sequence>MQQRACAQPVRVDPGAVLFRGFPKIFHFLIGIITGYVLAYLMQRVDTTAIASSHFLAYPNVTTPSFDWQVILTIIPSLSLNTSASARHRQYCRQRPRQRSGSGPLADGQRHFNHYFRIHRLDSE</sequence>
<keyword evidence="3 5" id="KW-1133">Transmembrane helix</keyword>
<evidence type="ECO:0000256" key="4">
    <source>
        <dbReference type="ARBA" id="ARBA00023136"/>
    </source>
</evidence>
<comment type="caution">
    <text evidence="6">The sequence shown here is derived from an EMBL/GenBank/DDBJ whole genome shotgun (WGS) entry which is preliminary data.</text>
</comment>
<keyword evidence="4 5" id="KW-0472">Membrane</keyword>
<accession>A0ABU3H7E7</accession>
<keyword evidence="7" id="KW-1185">Reference proteome</keyword>
<evidence type="ECO:0000313" key="7">
    <source>
        <dbReference type="Proteomes" id="UP001248709"/>
    </source>
</evidence>
<dbReference type="EMBL" id="JAUSUY010000007">
    <property type="protein sequence ID" value="MDT3426650.1"/>
    <property type="molecule type" value="Genomic_DNA"/>
</dbReference>
<proteinExistence type="predicted"/>
<name>A0ABU3H7E7_9BACL</name>
<evidence type="ECO:0000256" key="5">
    <source>
        <dbReference type="SAM" id="Phobius"/>
    </source>
</evidence>
<dbReference type="Pfam" id="PF00860">
    <property type="entry name" value="Xan_ur_permease"/>
    <property type="match status" value="1"/>
</dbReference>
<comment type="subcellular location">
    <subcellularLocation>
        <location evidence="1">Membrane</location>
        <topology evidence="1">Multi-pass membrane protein</topology>
    </subcellularLocation>
</comment>
<keyword evidence="2 5" id="KW-0812">Transmembrane</keyword>
<evidence type="ECO:0000313" key="6">
    <source>
        <dbReference type="EMBL" id="MDT3426650.1"/>
    </source>
</evidence>
<protein>
    <submittedName>
        <fullName evidence="6">Uncharacterized protein</fullName>
    </submittedName>
</protein>
<organism evidence="6 7">
    <name type="scientific">Paenibacillus forsythiae</name>
    <dbReference type="NCBI Taxonomy" id="365616"/>
    <lineage>
        <taxon>Bacteria</taxon>
        <taxon>Bacillati</taxon>
        <taxon>Bacillota</taxon>
        <taxon>Bacilli</taxon>
        <taxon>Bacillales</taxon>
        <taxon>Paenibacillaceae</taxon>
        <taxon>Paenibacillus</taxon>
    </lineage>
</organism>
<reference evidence="6 7" key="1">
    <citation type="submission" date="2023-07" db="EMBL/GenBank/DDBJ databases">
        <title>Genomic Encyclopedia of Type Strains, Phase IV (KMG-IV): sequencing the most valuable type-strain genomes for metagenomic binning, comparative biology and taxonomic classification.</title>
        <authorList>
            <person name="Goeker M."/>
        </authorList>
    </citation>
    <scope>NUCLEOTIDE SEQUENCE [LARGE SCALE GENOMIC DNA]</scope>
    <source>
        <strain evidence="6 7">T98</strain>
    </source>
</reference>